<dbReference type="PANTHER" id="PTHR23088:SF50">
    <property type="entry name" value="HYDROLASE YHCX"/>
    <property type="match status" value="1"/>
</dbReference>
<dbReference type="EMBL" id="FNUZ01000001">
    <property type="protein sequence ID" value="SEF55212.1"/>
    <property type="molecule type" value="Genomic_DNA"/>
</dbReference>
<accession>A0A1H5SX71</accession>
<dbReference type="Pfam" id="PF00795">
    <property type="entry name" value="CN_hydrolase"/>
    <property type="match status" value="1"/>
</dbReference>
<keyword evidence="2" id="KW-0378">Hydrolase</keyword>
<dbReference type="GO" id="GO:0016787">
    <property type="term" value="F:hydrolase activity"/>
    <property type="evidence" value="ECO:0007669"/>
    <property type="project" value="UniProtKB-KW"/>
</dbReference>
<organism evidence="2 3">
    <name type="scientific">Thalassococcus halodurans</name>
    <dbReference type="NCBI Taxonomy" id="373675"/>
    <lineage>
        <taxon>Bacteria</taxon>
        <taxon>Pseudomonadati</taxon>
        <taxon>Pseudomonadota</taxon>
        <taxon>Alphaproteobacteria</taxon>
        <taxon>Rhodobacterales</taxon>
        <taxon>Roseobacteraceae</taxon>
        <taxon>Thalassococcus</taxon>
    </lineage>
</organism>
<feature type="domain" description="CN hydrolase" evidence="1">
    <location>
        <begin position="7"/>
        <end position="266"/>
    </location>
</feature>
<dbReference type="AlphaFoldDB" id="A0A1H5SX71"/>
<evidence type="ECO:0000313" key="2">
    <source>
        <dbReference type="EMBL" id="SEF55212.1"/>
    </source>
</evidence>
<dbReference type="InterPro" id="IPR036526">
    <property type="entry name" value="C-N_Hydrolase_sf"/>
</dbReference>
<name>A0A1H5SX71_9RHOB</name>
<gene>
    <name evidence="2" type="ORF">SAMN04488045_0407</name>
</gene>
<dbReference type="Gene3D" id="3.60.110.10">
    <property type="entry name" value="Carbon-nitrogen hydrolase"/>
    <property type="match status" value="1"/>
</dbReference>
<dbReference type="RefSeq" id="WP_234994655.1">
    <property type="nucleotide sequence ID" value="NZ_FNUZ01000001.1"/>
</dbReference>
<dbReference type="PROSITE" id="PS50263">
    <property type="entry name" value="CN_HYDROLASE"/>
    <property type="match status" value="1"/>
</dbReference>
<dbReference type="InterPro" id="IPR003010">
    <property type="entry name" value="C-N_Hydrolase"/>
</dbReference>
<evidence type="ECO:0000259" key="1">
    <source>
        <dbReference type="PROSITE" id="PS50263"/>
    </source>
</evidence>
<protein>
    <submittedName>
        <fullName evidence="2">Predicted amidohydrolase</fullName>
    </submittedName>
</protein>
<evidence type="ECO:0000313" key="3">
    <source>
        <dbReference type="Proteomes" id="UP000236752"/>
    </source>
</evidence>
<proteinExistence type="predicted"/>
<dbReference type="Proteomes" id="UP000236752">
    <property type="component" value="Unassembled WGS sequence"/>
</dbReference>
<dbReference type="SUPFAM" id="SSF56317">
    <property type="entry name" value="Carbon-nitrogen hydrolase"/>
    <property type="match status" value="1"/>
</dbReference>
<dbReference type="PANTHER" id="PTHR23088">
    <property type="entry name" value="NITRILASE-RELATED"/>
    <property type="match status" value="1"/>
</dbReference>
<sequence length="300" mass="32837">MSMGKTLKVATAAYPLDVFQDWADYAGKIRSWVSEAAENGARLLVFPEYGSMELATLAGLEAAGDLEQSLHAVAERIPAANALHADLAREFNVYILAASAPVFDPEFGDRPVNRARFFSPSGEMGVQDKQIMTRFEREDWNVVGGGPLRLFETEFGKIGILICYDSEFPLFGHALRDADIILVPSCTEAHAGYTRVRIGSQARALEQQCVTVMSSTVGDALWSEAVDHNCGQGGVFGPPDRGFPSSGVMAEGVLDQPGWTYCDIDTARIHDVRKDGGVLNWSHWEEQNDRAPKPQIMGLR</sequence>
<reference evidence="2 3" key="1">
    <citation type="submission" date="2016-10" db="EMBL/GenBank/DDBJ databases">
        <authorList>
            <person name="de Groot N.N."/>
        </authorList>
    </citation>
    <scope>NUCLEOTIDE SEQUENCE [LARGE SCALE GENOMIC DNA]</scope>
    <source>
        <strain evidence="2 3">DSM 26915</strain>
    </source>
</reference>
<keyword evidence="3" id="KW-1185">Reference proteome</keyword>
<dbReference type="CDD" id="cd07574">
    <property type="entry name" value="nitrilase_Rim1_like"/>
    <property type="match status" value="1"/>
</dbReference>